<name>A0A103YEW0_CYNCS</name>
<evidence type="ECO:0000256" key="3">
    <source>
        <dbReference type="ARBA" id="ARBA00022821"/>
    </source>
</evidence>
<dbReference type="InterPro" id="IPR032675">
    <property type="entry name" value="LRR_dom_sf"/>
</dbReference>
<keyword evidence="7" id="KW-1185">Reference proteome</keyword>
<dbReference type="InterPro" id="IPR045344">
    <property type="entry name" value="C-JID"/>
</dbReference>
<feature type="domain" description="C-JID" evidence="4">
    <location>
        <begin position="695"/>
        <end position="832"/>
    </location>
</feature>
<protein>
    <submittedName>
        <fullName evidence="6">Leucine-rich repeat-containing protein</fullName>
    </submittedName>
</protein>
<dbReference type="Gene3D" id="3.80.10.10">
    <property type="entry name" value="Ribonuclease Inhibitor"/>
    <property type="match status" value="4"/>
</dbReference>
<gene>
    <name evidence="6" type="ORF">Ccrd_013832</name>
</gene>
<dbReference type="SUPFAM" id="SSF52058">
    <property type="entry name" value="L domain-like"/>
    <property type="match status" value="1"/>
</dbReference>
<evidence type="ECO:0000256" key="1">
    <source>
        <dbReference type="ARBA" id="ARBA00022614"/>
    </source>
</evidence>
<dbReference type="Pfam" id="PF00560">
    <property type="entry name" value="LRR_1"/>
    <property type="match status" value="1"/>
</dbReference>
<feature type="domain" description="C-JID" evidence="4">
    <location>
        <begin position="129"/>
        <end position="272"/>
    </location>
</feature>
<dbReference type="Gramene" id="KVI07808">
    <property type="protein sequence ID" value="KVI07808"/>
    <property type="gene ID" value="Ccrd_013832"/>
</dbReference>
<dbReference type="PANTHER" id="PTHR16083">
    <property type="entry name" value="LEUCINE RICH REPEAT CONTAINING PROTEIN"/>
    <property type="match status" value="1"/>
</dbReference>
<keyword evidence="1" id="KW-0433">Leucine-rich repeat</keyword>
<dbReference type="InterPro" id="IPR001611">
    <property type="entry name" value="Leu-rich_rpt"/>
</dbReference>
<dbReference type="AlphaFoldDB" id="A0A103YEW0"/>
<evidence type="ECO:0000313" key="6">
    <source>
        <dbReference type="EMBL" id="KVI07808.1"/>
    </source>
</evidence>
<feature type="domain" description="Disease resistance protein RPS4B/Roq1-like leucine-rich repeats" evidence="5">
    <location>
        <begin position="451"/>
        <end position="645"/>
    </location>
</feature>
<dbReference type="InterPro" id="IPR058546">
    <property type="entry name" value="RPS4B/Roq1-like_LRR"/>
</dbReference>
<organism evidence="6 7">
    <name type="scientific">Cynara cardunculus var. scolymus</name>
    <name type="common">Globe artichoke</name>
    <name type="synonym">Cynara scolymus</name>
    <dbReference type="NCBI Taxonomy" id="59895"/>
    <lineage>
        <taxon>Eukaryota</taxon>
        <taxon>Viridiplantae</taxon>
        <taxon>Streptophyta</taxon>
        <taxon>Embryophyta</taxon>
        <taxon>Tracheophyta</taxon>
        <taxon>Spermatophyta</taxon>
        <taxon>Magnoliopsida</taxon>
        <taxon>eudicotyledons</taxon>
        <taxon>Gunneridae</taxon>
        <taxon>Pentapetalae</taxon>
        <taxon>asterids</taxon>
        <taxon>campanulids</taxon>
        <taxon>Asterales</taxon>
        <taxon>Asteraceae</taxon>
        <taxon>Carduoideae</taxon>
        <taxon>Cardueae</taxon>
        <taxon>Carduinae</taxon>
        <taxon>Cynara</taxon>
    </lineage>
</organism>
<proteinExistence type="predicted"/>
<evidence type="ECO:0000259" key="5">
    <source>
        <dbReference type="Pfam" id="PF23286"/>
    </source>
</evidence>
<accession>A0A103YEW0</accession>
<reference evidence="6 7" key="1">
    <citation type="journal article" date="2016" name="Sci. Rep.">
        <title>The genome sequence of the outbreeding globe artichoke constructed de novo incorporating a phase-aware low-pass sequencing strategy of F1 progeny.</title>
        <authorList>
            <person name="Scaglione D."/>
            <person name="Reyes-Chin-Wo S."/>
            <person name="Acquadro A."/>
            <person name="Froenicke L."/>
            <person name="Portis E."/>
            <person name="Beitel C."/>
            <person name="Tirone M."/>
            <person name="Mauro R."/>
            <person name="Lo Monaco A."/>
            <person name="Mauromicale G."/>
            <person name="Faccioli P."/>
            <person name="Cattivelli L."/>
            <person name="Rieseberg L."/>
            <person name="Michelmore R."/>
            <person name="Lanteri S."/>
        </authorList>
    </citation>
    <scope>NUCLEOTIDE SEQUENCE [LARGE SCALE GENOMIC DNA]</scope>
    <source>
        <strain evidence="6">2C</strain>
    </source>
</reference>
<dbReference type="Proteomes" id="UP000243975">
    <property type="component" value="Unassembled WGS sequence"/>
</dbReference>
<dbReference type="Pfam" id="PF23286">
    <property type="entry name" value="LRR_13"/>
    <property type="match status" value="1"/>
</dbReference>
<dbReference type="EMBL" id="LEKV01001486">
    <property type="protein sequence ID" value="KVI07808.1"/>
    <property type="molecule type" value="Genomic_DNA"/>
</dbReference>
<dbReference type="PANTHER" id="PTHR16083:SF83">
    <property type="entry name" value="LEUCINE-RICH REPEAT-CONTAINING PROTEIN 40"/>
    <property type="match status" value="1"/>
</dbReference>
<sequence length="868" mass="100328">MEDEDFPSYLHELSSLEELHLSGNSKLVQLPPSISLLSHLKHLELNDCRQLQNFHALPSEIQVLRASNCPELEKIGDLTEEYVWLYKIWLPGCKKLLENQEDRRCLDKMLQQSFLKKCAAVDRRLSIAIPGSKIPSWFKEQHGNQIELKLHQEFRTKIMGFAVCGVFQHKWLLDFVPTSIHFSIGKSRISFPKSMVDEAKVDYIDASEVAENGNVWIAYIPFSSFQQQMVDDFEGKDWSLFDKDYLTISIIIRGAQKVERCGVHVVYEEDVESTQQIKTCIPDYRNSDNVLRYDNTFVYRETLRTIDRADVFENMKNLRLLDICGGFTSCKPTTLPDELRWLRWDEYPFSSLSVANLQKLVGLIMIGGEIEHLLMGDKVMPYMKLIDLRDSFSFRRLPDFSWTPNVERLILSNCCNLVEVHESLGSLRRLVYLDMSGCDNLKCLPSRIEMESLETLSLSYCYSLEEFPEVSPCMVKLSNINLDGCENVKNIPNSICELKNLQTLHLYDCMKLRTLPEELGSMKKLEEIRLGFKDHVKGFERQPESINFHTLTNLCCLRILDLSWRQIEDEDFFNNLHACSFLEELYLSGNSKLVQLPASISRVSRLKRLELNDCRQLQSCQALPSGIQVLKAHNCKALKKIDDLTVEYMWLYKIWLTGCKELLENQENERCLSKMLQQSFLEKCAVIDRRLSISIPGSKIPSWFKEQRHGSAVAFKLPPNYHTRIMGFTVCGVLRGKWKSEYNPTSIFLSIENNGKLIPESEVDCINAFTENTSVQIVYIPVSFLEQHMDDEYGLGDGSLIVEGSRFITISIQCDQEVVRCGAHVVYKEDVEWIQQPETCISDCRNLDQVQRFGNTLVYKDEVSYMYE</sequence>
<comment type="caution">
    <text evidence="6">The sequence shown here is derived from an EMBL/GenBank/DDBJ whole genome shotgun (WGS) entry which is preliminary data.</text>
</comment>
<evidence type="ECO:0000313" key="7">
    <source>
        <dbReference type="Proteomes" id="UP000243975"/>
    </source>
</evidence>
<evidence type="ECO:0000259" key="4">
    <source>
        <dbReference type="Pfam" id="PF20160"/>
    </source>
</evidence>
<keyword evidence="2" id="KW-0677">Repeat</keyword>
<dbReference type="Pfam" id="PF20160">
    <property type="entry name" value="C-JID"/>
    <property type="match status" value="2"/>
</dbReference>
<dbReference type="SUPFAM" id="SSF52047">
    <property type="entry name" value="RNI-like"/>
    <property type="match status" value="1"/>
</dbReference>
<evidence type="ECO:0000256" key="2">
    <source>
        <dbReference type="ARBA" id="ARBA00022737"/>
    </source>
</evidence>
<keyword evidence="3" id="KW-0611">Plant defense</keyword>